<evidence type="ECO:0000256" key="1">
    <source>
        <dbReference type="SAM" id="MobiDB-lite"/>
    </source>
</evidence>
<dbReference type="EMBL" id="JBJUIK010000005">
    <property type="protein sequence ID" value="KAL3527876.1"/>
    <property type="molecule type" value="Genomic_DNA"/>
</dbReference>
<dbReference type="PANTHER" id="PTHR35218">
    <property type="entry name" value="RNASE H DOMAIN-CONTAINING PROTEIN"/>
    <property type="match status" value="1"/>
</dbReference>
<proteinExistence type="predicted"/>
<organism evidence="2 3">
    <name type="scientific">Cinchona calisaya</name>
    <dbReference type="NCBI Taxonomy" id="153742"/>
    <lineage>
        <taxon>Eukaryota</taxon>
        <taxon>Viridiplantae</taxon>
        <taxon>Streptophyta</taxon>
        <taxon>Embryophyta</taxon>
        <taxon>Tracheophyta</taxon>
        <taxon>Spermatophyta</taxon>
        <taxon>Magnoliopsida</taxon>
        <taxon>eudicotyledons</taxon>
        <taxon>Gunneridae</taxon>
        <taxon>Pentapetalae</taxon>
        <taxon>asterids</taxon>
        <taxon>lamiids</taxon>
        <taxon>Gentianales</taxon>
        <taxon>Rubiaceae</taxon>
        <taxon>Cinchonoideae</taxon>
        <taxon>Cinchoneae</taxon>
        <taxon>Cinchona</taxon>
    </lineage>
</organism>
<feature type="region of interest" description="Disordered" evidence="1">
    <location>
        <begin position="197"/>
        <end position="220"/>
    </location>
</feature>
<dbReference type="Proteomes" id="UP001630127">
    <property type="component" value="Unassembled WGS sequence"/>
</dbReference>
<dbReference type="AlphaFoldDB" id="A0ABD3AAE9"/>
<keyword evidence="3" id="KW-1185">Reference proteome</keyword>
<reference evidence="2 3" key="1">
    <citation type="submission" date="2024-11" db="EMBL/GenBank/DDBJ databases">
        <title>A near-complete genome assembly of Cinchona calisaya.</title>
        <authorList>
            <person name="Lian D.C."/>
            <person name="Zhao X.W."/>
            <person name="Wei L."/>
        </authorList>
    </citation>
    <scope>NUCLEOTIDE SEQUENCE [LARGE SCALE GENOMIC DNA]</scope>
    <source>
        <tissue evidence="2">Nenye</tissue>
    </source>
</reference>
<feature type="region of interest" description="Disordered" evidence="1">
    <location>
        <begin position="142"/>
        <end position="163"/>
    </location>
</feature>
<dbReference type="PANTHER" id="PTHR35218:SF9">
    <property type="entry name" value="ENDONUCLEASE_EXONUCLEASE_PHOSPHATASE DOMAIN-CONTAINING PROTEIN"/>
    <property type="match status" value="1"/>
</dbReference>
<evidence type="ECO:0000313" key="2">
    <source>
        <dbReference type="EMBL" id="KAL3527876.1"/>
    </source>
</evidence>
<sequence>MDYSRDIANSGGFYSTKLDARTANSERGRYARLCIQLDLSKPLRPLVRLGKHLQDIQYADISLCFVYGMFGHTKGNCVASNQQQDEQSPPATIVNPSHTLKAPNDSFGLWMIVSSHSKQTKGKQVQSSQLKLHNKFSKLDYRTTQKNQVNSLPKKEWRQKDKENKHVTGDLLGQNSNFQNFEIGSSSKTRELAEFLPSGSLKSPNSQPPANGRGADHGNAPLVEQAGITDLHHGNLSRQSQLAIITPSPKDSENQKLMDFSTEQQNCKAGEIARSKSKVYHPPKNRHTRKGSFCLSTNSTLARITIQNHAYSSKTRSNRMQTVDKDNSRRHKLINAICIDLLSKDEKSDDTNLLCSQMSQNMVPQEMTSLMKIFMWNVGGAGSSNFRQHLLKYINIHKPRIVILTKTKLSGSNANEACSILLFSHAEIVDAQGFKGGI</sequence>
<name>A0ABD3AAE9_9GENT</name>
<gene>
    <name evidence="2" type="ORF">ACH5RR_012532</name>
</gene>
<protein>
    <submittedName>
        <fullName evidence="2">Uncharacterized protein</fullName>
    </submittedName>
</protein>
<feature type="compositionally biased region" description="Polar residues" evidence="1">
    <location>
        <begin position="200"/>
        <end position="209"/>
    </location>
</feature>
<comment type="caution">
    <text evidence="2">The sequence shown here is derived from an EMBL/GenBank/DDBJ whole genome shotgun (WGS) entry which is preliminary data.</text>
</comment>
<evidence type="ECO:0000313" key="3">
    <source>
        <dbReference type="Proteomes" id="UP001630127"/>
    </source>
</evidence>
<accession>A0ABD3AAE9</accession>
<feature type="compositionally biased region" description="Basic and acidic residues" evidence="1">
    <location>
        <begin position="153"/>
        <end position="163"/>
    </location>
</feature>